<evidence type="ECO:0000313" key="23">
    <source>
        <dbReference type="EMBL" id="SHE68878.1"/>
    </source>
</evidence>
<dbReference type="AlphaFoldDB" id="A0A1M4VIU4"/>
<evidence type="ECO:0000256" key="1">
    <source>
        <dbReference type="ARBA" id="ARBA00001936"/>
    </source>
</evidence>
<feature type="compositionally biased region" description="Basic residues" evidence="21">
    <location>
        <begin position="1"/>
        <end position="10"/>
    </location>
</feature>
<evidence type="ECO:0000256" key="19">
    <source>
        <dbReference type="ARBA" id="ARBA00029943"/>
    </source>
</evidence>
<dbReference type="PANTHER" id="PTHR42705">
    <property type="entry name" value="BIFUNCTIONAL NON-HOMOLOGOUS END JOINING PROTEIN LIGD"/>
    <property type="match status" value="1"/>
</dbReference>
<dbReference type="CDD" id="cd04865">
    <property type="entry name" value="LigD_Pol_like_2"/>
    <property type="match status" value="1"/>
</dbReference>
<evidence type="ECO:0000256" key="17">
    <source>
        <dbReference type="ARBA" id="ARBA00023211"/>
    </source>
</evidence>
<dbReference type="NCBIfam" id="TIGR02776">
    <property type="entry name" value="NHEJ_ligase_prk"/>
    <property type="match status" value="1"/>
</dbReference>
<dbReference type="PROSITE" id="PS50160">
    <property type="entry name" value="DNA_LIGASE_A3"/>
    <property type="match status" value="1"/>
</dbReference>
<dbReference type="EMBL" id="FQUU01000003">
    <property type="protein sequence ID" value="SHE68878.1"/>
    <property type="molecule type" value="Genomic_DNA"/>
</dbReference>
<evidence type="ECO:0000256" key="9">
    <source>
        <dbReference type="ARBA" id="ARBA00022763"/>
    </source>
</evidence>
<dbReference type="Pfam" id="PF01068">
    <property type="entry name" value="DNA_ligase_A_M"/>
    <property type="match status" value="1"/>
</dbReference>
<keyword evidence="16" id="KW-0234">DNA repair</keyword>
<dbReference type="PROSITE" id="PS00333">
    <property type="entry name" value="DNA_LIGASE_A2"/>
    <property type="match status" value="1"/>
</dbReference>
<keyword evidence="6" id="KW-0540">Nuclease</keyword>
<keyword evidence="24" id="KW-1185">Reference proteome</keyword>
<evidence type="ECO:0000313" key="24">
    <source>
        <dbReference type="Proteomes" id="UP000184048"/>
    </source>
</evidence>
<evidence type="ECO:0000256" key="14">
    <source>
        <dbReference type="ARBA" id="ARBA00023125"/>
    </source>
</evidence>
<proteinExistence type="predicted"/>
<dbReference type="GO" id="GO:0004527">
    <property type="term" value="F:exonuclease activity"/>
    <property type="evidence" value="ECO:0007669"/>
    <property type="project" value="UniProtKB-KW"/>
</dbReference>
<evidence type="ECO:0000256" key="6">
    <source>
        <dbReference type="ARBA" id="ARBA00022722"/>
    </source>
</evidence>
<organism evidence="23 24">
    <name type="scientific">Flavisolibacter ginsengisoli DSM 18119</name>
    <dbReference type="NCBI Taxonomy" id="1121884"/>
    <lineage>
        <taxon>Bacteria</taxon>
        <taxon>Pseudomonadati</taxon>
        <taxon>Bacteroidota</taxon>
        <taxon>Chitinophagia</taxon>
        <taxon>Chitinophagales</taxon>
        <taxon>Chitinophagaceae</taxon>
        <taxon>Flavisolibacter</taxon>
    </lineage>
</organism>
<evidence type="ECO:0000256" key="2">
    <source>
        <dbReference type="ARBA" id="ARBA00012727"/>
    </source>
</evidence>
<dbReference type="InterPro" id="IPR014145">
    <property type="entry name" value="LigD_pol_dom"/>
</dbReference>
<evidence type="ECO:0000256" key="20">
    <source>
        <dbReference type="ARBA" id="ARBA00034003"/>
    </source>
</evidence>
<dbReference type="CDD" id="cd07906">
    <property type="entry name" value="Adenylation_DNA_ligase_LigD_LigC"/>
    <property type="match status" value="1"/>
</dbReference>
<keyword evidence="9" id="KW-0227">DNA damage</keyword>
<dbReference type="OrthoDB" id="9802472at2"/>
<keyword evidence="15" id="KW-0233">DNA recombination</keyword>
<dbReference type="InterPro" id="IPR014143">
    <property type="entry name" value="NHEJ_ligase_prk"/>
</dbReference>
<keyword evidence="14" id="KW-0238">DNA-binding</keyword>
<dbReference type="GO" id="GO:0006281">
    <property type="term" value="P:DNA repair"/>
    <property type="evidence" value="ECO:0007669"/>
    <property type="project" value="UniProtKB-KW"/>
</dbReference>
<evidence type="ECO:0000256" key="4">
    <source>
        <dbReference type="ARBA" id="ARBA00022679"/>
    </source>
</evidence>
<sequence length="700" mass="80381">MSQPRNKVRNSKQSSQSLSKPIKKLPANKKISKGKKNTSISIDVQGNKRNLSSIIELEKRKLSNSRASKMPLDIKPMLATLVDEPFNDENWQFELKLDGYRCLTYLKNGHVDIRSRNNNSFNTKFESVHNALEEWKINAVVDGEIVVLNESGVPDFNGIQLWEKKMQGQLVYYVFDLLWLDGLNIMEEPLYLRQEILKKIIPDNSIIRFSDHIDAIGKDFFEIARENNLEGIVAKKKDSIYIPDSRSKTWLKIKAEQRHEVIICGYTKKRDSDRLFSSLVLGVYEQGKLVFIGQAGTGFTQQGQQDLVKRMKPHITRNCPFDQEPALSDSVVWLKPFLVGEVKYTELTTEGIMRHASFQGLREDKVAFELNNEQEQDTREILLKTVHDQLPGSLVLPDEKEKIAILDGHDLKLTNLNKVFWPKEKITKGDLVNYYYRMEEYIMPYLVDRPQSLNRYPNGIEGKSFYHKNMGEHIDKWIKTFERISDSSGPKNFLICTNIASLIYMLNLGCIEINPWHSRIQKPNNPDWCVIDLDPGDISFEKVIETALVVKKVLDSLQIPSYPKTSGSTGIHIYIPLGAKYNYEQSKQLAELIANIVHEELPEFTSLERSPLKRLDKIYLDYLQNRPIQTICSPYSVRPKPGATVSTPLHWDEVKKDLKTSDFTMKNIFERLKAEGDLFSGVLGKGIDLNNILKGLSNLI</sequence>
<gene>
    <name evidence="23" type="ORF">SAMN02745131_00872</name>
</gene>
<keyword evidence="7" id="KW-0479">Metal-binding</keyword>
<keyword evidence="11" id="KW-0269">Exonuclease</keyword>
<accession>A0A1M4VIU4</accession>
<evidence type="ECO:0000256" key="15">
    <source>
        <dbReference type="ARBA" id="ARBA00023172"/>
    </source>
</evidence>
<evidence type="ECO:0000256" key="3">
    <source>
        <dbReference type="ARBA" id="ARBA00022598"/>
    </source>
</evidence>
<dbReference type="Pfam" id="PF04679">
    <property type="entry name" value="DNA_ligase_A_C"/>
    <property type="match status" value="1"/>
</dbReference>
<dbReference type="InterPro" id="IPR012340">
    <property type="entry name" value="NA-bd_OB-fold"/>
</dbReference>
<dbReference type="Gene3D" id="3.90.920.10">
    <property type="entry name" value="DNA primase, PRIM domain"/>
    <property type="match status" value="1"/>
</dbReference>
<dbReference type="GO" id="GO:0003887">
    <property type="term" value="F:DNA-directed DNA polymerase activity"/>
    <property type="evidence" value="ECO:0007669"/>
    <property type="project" value="UniProtKB-KW"/>
</dbReference>
<evidence type="ECO:0000256" key="5">
    <source>
        <dbReference type="ARBA" id="ARBA00022695"/>
    </source>
</evidence>
<dbReference type="RefSeq" id="WP_072834020.1">
    <property type="nucleotide sequence ID" value="NZ_FQUU01000003.1"/>
</dbReference>
<evidence type="ECO:0000256" key="16">
    <source>
        <dbReference type="ARBA" id="ARBA00023204"/>
    </source>
</evidence>
<feature type="domain" description="ATP-dependent DNA ligase family profile" evidence="22">
    <location>
        <begin position="163"/>
        <end position="296"/>
    </location>
</feature>
<dbReference type="InterPro" id="IPR014146">
    <property type="entry name" value="LigD_ligase_dom"/>
</dbReference>
<keyword evidence="13" id="KW-0239">DNA-directed DNA polymerase</keyword>
<evidence type="ECO:0000256" key="18">
    <source>
        <dbReference type="ARBA" id="ARBA00023268"/>
    </source>
</evidence>
<dbReference type="GO" id="GO:0003677">
    <property type="term" value="F:DNA binding"/>
    <property type="evidence" value="ECO:0007669"/>
    <property type="project" value="UniProtKB-KW"/>
</dbReference>
<evidence type="ECO:0000259" key="22">
    <source>
        <dbReference type="PROSITE" id="PS50160"/>
    </source>
</evidence>
<keyword evidence="4" id="KW-0808">Transferase</keyword>
<dbReference type="Proteomes" id="UP000184048">
    <property type="component" value="Unassembled WGS sequence"/>
</dbReference>
<dbReference type="InterPro" id="IPR052171">
    <property type="entry name" value="NHEJ_LigD"/>
</dbReference>
<keyword evidence="8" id="KW-0547">Nucleotide-binding</keyword>
<evidence type="ECO:0000256" key="8">
    <source>
        <dbReference type="ARBA" id="ARBA00022741"/>
    </source>
</evidence>
<reference evidence="23 24" key="1">
    <citation type="submission" date="2016-11" db="EMBL/GenBank/DDBJ databases">
        <authorList>
            <person name="Jaros S."/>
            <person name="Januszkiewicz K."/>
            <person name="Wedrychowicz H."/>
        </authorList>
    </citation>
    <scope>NUCLEOTIDE SEQUENCE [LARGE SCALE GENOMIC DNA]</scope>
    <source>
        <strain evidence="23 24">DSM 18119</strain>
    </source>
</reference>
<dbReference type="InterPro" id="IPR012309">
    <property type="entry name" value="DNA_ligase_ATP-dep_C"/>
</dbReference>
<keyword evidence="17" id="KW-0464">Manganese</keyword>
<evidence type="ECO:0000256" key="11">
    <source>
        <dbReference type="ARBA" id="ARBA00022839"/>
    </source>
</evidence>
<keyword evidence="12" id="KW-0067">ATP-binding</keyword>
<comment type="cofactor">
    <cofactor evidence="1">
        <name>Mn(2+)</name>
        <dbReference type="ChEBI" id="CHEBI:29035"/>
    </cofactor>
</comment>
<keyword evidence="5" id="KW-0548">Nucleotidyltransferase</keyword>
<dbReference type="EC" id="6.5.1.1" evidence="2"/>
<keyword evidence="18" id="KW-0511">Multifunctional enzyme</keyword>
<dbReference type="GO" id="GO:0046872">
    <property type="term" value="F:metal ion binding"/>
    <property type="evidence" value="ECO:0007669"/>
    <property type="project" value="UniProtKB-KW"/>
</dbReference>
<dbReference type="NCBIfam" id="TIGR02779">
    <property type="entry name" value="NHEJ_ligase_lig"/>
    <property type="match status" value="1"/>
</dbReference>
<dbReference type="InterPro" id="IPR012310">
    <property type="entry name" value="DNA_ligase_ATP-dep_cent"/>
</dbReference>
<dbReference type="GO" id="GO:0003910">
    <property type="term" value="F:DNA ligase (ATP) activity"/>
    <property type="evidence" value="ECO:0007669"/>
    <property type="project" value="UniProtKB-EC"/>
</dbReference>
<dbReference type="STRING" id="1121884.SAMN02745131_00872"/>
<dbReference type="Gene3D" id="3.30.1490.70">
    <property type="match status" value="1"/>
</dbReference>
<evidence type="ECO:0000256" key="7">
    <source>
        <dbReference type="ARBA" id="ARBA00022723"/>
    </source>
</evidence>
<dbReference type="Pfam" id="PF21686">
    <property type="entry name" value="LigD_Prim-Pol"/>
    <property type="match status" value="1"/>
</dbReference>
<protein>
    <recommendedName>
        <fullName evidence="2">DNA ligase (ATP)</fullName>
        <ecNumber evidence="2">6.5.1.1</ecNumber>
    </recommendedName>
    <alternativeName>
        <fullName evidence="19">NHEJ DNA polymerase</fullName>
    </alternativeName>
</protein>
<dbReference type="GO" id="GO:0005524">
    <property type="term" value="F:ATP binding"/>
    <property type="evidence" value="ECO:0007669"/>
    <property type="project" value="UniProtKB-KW"/>
</dbReference>
<feature type="region of interest" description="Disordered" evidence="21">
    <location>
        <begin position="1"/>
        <end position="40"/>
    </location>
</feature>
<dbReference type="SUPFAM" id="SSF56091">
    <property type="entry name" value="DNA ligase/mRNA capping enzyme, catalytic domain"/>
    <property type="match status" value="1"/>
</dbReference>
<dbReference type="NCBIfam" id="TIGR02778">
    <property type="entry name" value="ligD_pol"/>
    <property type="match status" value="1"/>
</dbReference>
<evidence type="ECO:0000256" key="13">
    <source>
        <dbReference type="ARBA" id="ARBA00022932"/>
    </source>
</evidence>
<dbReference type="SUPFAM" id="SSF50249">
    <property type="entry name" value="Nucleic acid-binding proteins"/>
    <property type="match status" value="1"/>
</dbReference>
<evidence type="ECO:0000256" key="21">
    <source>
        <dbReference type="SAM" id="MobiDB-lite"/>
    </source>
</evidence>
<feature type="compositionally biased region" description="Basic residues" evidence="21">
    <location>
        <begin position="21"/>
        <end position="36"/>
    </location>
</feature>
<keyword evidence="3" id="KW-0436">Ligase</keyword>
<dbReference type="InterPro" id="IPR016059">
    <property type="entry name" value="DNA_ligase_ATP-dep_CS"/>
</dbReference>
<dbReference type="Gene3D" id="2.40.50.140">
    <property type="entry name" value="Nucleic acid-binding proteins"/>
    <property type="match status" value="1"/>
</dbReference>
<evidence type="ECO:0000256" key="10">
    <source>
        <dbReference type="ARBA" id="ARBA00022801"/>
    </source>
</evidence>
<comment type="catalytic activity">
    <reaction evidence="20">
        <text>ATP + (deoxyribonucleotide)n-3'-hydroxyl + 5'-phospho-(deoxyribonucleotide)m = (deoxyribonucleotide)n+m + AMP + diphosphate.</text>
        <dbReference type="EC" id="6.5.1.1"/>
    </reaction>
</comment>
<dbReference type="GO" id="GO:0006310">
    <property type="term" value="P:DNA recombination"/>
    <property type="evidence" value="ECO:0007669"/>
    <property type="project" value="UniProtKB-KW"/>
</dbReference>
<dbReference type="Gene3D" id="3.30.470.30">
    <property type="entry name" value="DNA ligase/mRNA capping enzyme"/>
    <property type="match status" value="1"/>
</dbReference>
<dbReference type="CDD" id="cd07971">
    <property type="entry name" value="OBF_DNA_ligase_LigD"/>
    <property type="match status" value="1"/>
</dbReference>
<dbReference type="PANTHER" id="PTHR42705:SF2">
    <property type="entry name" value="BIFUNCTIONAL NON-HOMOLOGOUS END JOINING PROTEIN LIGD"/>
    <property type="match status" value="1"/>
</dbReference>
<evidence type="ECO:0000256" key="12">
    <source>
        <dbReference type="ARBA" id="ARBA00022840"/>
    </source>
</evidence>
<keyword evidence="10" id="KW-0378">Hydrolase</keyword>
<name>A0A1M4VIU4_9BACT</name>